<dbReference type="EMBL" id="FCOX02000246">
    <property type="protein sequence ID" value="SAL07553.1"/>
    <property type="molecule type" value="Genomic_DNA"/>
</dbReference>
<sequence>MHTLVFDHQSEPGDCAHDRLRSAVRDLRCPLDDRADVLVRVKRAPGAPIRFFPFSVRHFRVVRDPVVGVVFVDVRVHPFSVPYHRLMILGARKRGEHEEFENVDWQFTLDDLDVAQDRFFRVCRESDDIASVGNRAVGAPLLQHGAVFGDLVLALLGRDQILGIDILKPDEHATHTRARCLLDEVWNFVTERVDLDREAAVNAFLFPKFDDAVEKDFPVVVAGEIIVRDEKPVDALRCVLADDLFEIVGGAKATLVPLHIDDGAKRALIRAATTEVNRGIGTCRAFDMLARQEGLGRPFERG</sequence>
<protein>
    <submittedName>
        <fullName evidence="1">Uncharacterized protein</fullName>
    </submittedName>
</protein>
<keyword evidence="2" id="KW-1185">Reference proteome</keyword>
<dbReference type="Proteomes" id="UP000071859">
    <property type="component" value="Unassembled WGS sequence"/>
</dbReference>
<proteinExistence type="predicted"/>
<comment type="caution">
    <text evidence="1">The sequence shown here is derived from an EMBL/GenBank/DDBJ whole genome shotgun (WGS) entry which is preliminary data.</text>
</comment>
<accession>A0A158EL85</accession>
<organism evidence="1 2">
    <name type="scientific">Caballeronia calidae</name>
    <dbReference type="NCBI Taxonomy" id="1777139"/>
    <lineage>
        <taxon>Bacteria</taxon>
        <taxon>Pseudomonadati</taxon>
        <taxon>Pseudomonadota</taxon>
        <taxon>Betaproteobacteria</taxon>
        <taxon>Burkholderiales</taxon>
        <taxon>Burkholderiaceae</taxon>
        <taxon>Caballeronia</taxon>
    </lineage>
</organism>
<reference evidence="1" key="1">
    <citation type="submission" date="2016-01" db="EMBL/GenBank/DDBJ databases">
        <authorList>
            <person name="Peeters C."/>
        </authorList>
    </citation>
    <scope>NUCLEOTIDE SEQUENCE</scope>
    <source>
        <strain evidence="1">LMG 29321</strain>
    </source>
</reference>
<dbReference type="AlphaFoldDB" id="A0A158EL85"/>
<evidence type="ECO:0000313" key="1">
    <source>
        <dbReference type="EMBL" id="SAL07553.1"/>
    </source>
</evidence>
<evidence type="ECO:0000313" key="2">
    <source>
        <dbReference type="Proteomes" id="UP000071859"/>
    </source>
</evidence>
<name>A0A158EL85_9BURK</name>
<gene>
    <name evidence="1" type="ORF">AWB78_08629</name>
</gene>